<dbReference type="PANTHER" id="PTHR47723">
    <property type="entry name" value="OS05G0353850 PROTEIN"/>
    <property type="match status" value="1"/>
</dbReference>
<dbReference type="Proteomes" id="UP001459277">
    <property type="component" value="Unassembled WGS sequence"/>
</dbReference>
<feature type="domain" description="RNase H type-1" evidence="1">
    <location>
        <begin position="130"/>
        <end position="260"/>
    </location>
</feature>
<sequence>MYILESVLGRQLAASFHEKSLLFPENQKRKLGVSISNQAFWMSNLQEWIMLNGKTKSSRDRGNLPWNSIFSFAVWCIWKNRNMVVFNRKDLNHNLSREIMNQTVEFFYCINSPRNPCHKALRAIRWERPPAGWKKLNTDGSCMGDSARAGCGGLVRDEHGNWVGGFSRHIGSTNSFIAELWGLREGLLLCCNLSIDSLVVELDAQAVVEVLENTSYVNNVISPLLDDCRHLINCFQRIRFNHCYRQANRCADLLARKGAIQDAEFISFSSPPLDICNVFEDDSNGASFNRLCPVRDVVV</sequence>
<proteinExistence type="predicted"/>
<evidence type="ECO:0000259" key="1">
    <source>
        <dbReference type="PROSITE" id="PS50879"/>
    </source>
</evidence>
<reference evidence="2 3" key="1">
    <citation type="submission" date="2024-01" db="EMBL/GenBank/DDBJ databases">
        <title>A telomere-to-telomere, gap-free genome of sweet tea (Lithocarpus litseifolius).</title>
        <authorList>
            <person name="Zhou J."/>
        </authorList>
    </citation>
    <scope>NUCLEOTIDE SEQUENCE [LARGE SCALE GENOMIC DNA]</scope>
    <source>
        <strain evidence="2">Zhou-2022a</strain>
        <tissue evidence="2">Leaf</tissue>
    </source>
</reference>
<dbReference type="InterPro" id="IPR053151">
    <property type="entry name" value="RNase_H-like"/>
</dbReference>
<dbReference type="GO" id="GO:0004523">
    <property type="term" value="F:RNA-DNA hybrid ribonuclease activity"/>
    <property type="evidence" value="ECO:0007669"/>
    <property type="project" value="InterPro"/>
</dbReference>
<dbReference type="AlphaFoldDB" id="A0AAW2C4M9"/>
<dbReference type="InterPro" id="IPR036397">
    <property type="entry name" value="RNaseH_sf"/>
</dbReference>
<dbReference type="PROSITE" id="PS50879">
    <property type="entry name" value="RNASE_H_1"/>
    <property type="match status" value="1"/>
</dbReference>
<dbReference type="GO" id="GO:0003676">
    <property type="term" value="F:nucleic acid binding"/>
    <property type="evidence" value="ECO:0007669"/>
    <property type="project" value="InterPro"/>
</dbReference>
<name>A0AAW2C4M9_9ROSI</name>
<dbReference type="SUPFAM" id="SSF53098">
    <property type="entry name" value="Ribonuclease H-like"/>
    <property type="match status" value="1"/>
</dbReference>
<gene>
    <name evidence="2" type="ORF">SO802_022745</name>
</gene>
<dbReference type="InterPro" id="IPR044730">
    <property type="entry name" value="RNase_H-like_dom_plant"/>
</dbReference>
<dbReference type="PANTHER" id="PTHR47723:SF19">
    <property type="entry name" value="POLYNUCLEOTIDYL TRANSFERASE, RIBONUCLEASE H-LIKE SUPERFAMILY PROTEIN"/>
    <property type="match status" value="1"/>
</dbReference>
<dbReference type="CDD" id="cd06222">
    <property type="entry name" value="RNase_H_like"/>
    <property type="match status" value="1"/>
</dbReference>
<organism evidence="2 3">
    <name type="scientific">Lithocarpus litseifolius</name>
    <dbReference type="NCBI Taxonomy" id="425828"/>
    <lineage>
        <taxon>Eukaryota</taxon>
        <taxon>Viridiplantae</taxon>
        <taxon>Streptophyta</taxon>
        <taxon>Embryophyta</taxon>
        <taxon>Tracheophyta</taxon>
        <taxon>Spermatophyta</taxon>
        <taxon>Magnoliopsida</taxon>
        <taxon>eudicotyledons</taxon>
        <taxon>Gunneridae</taxon>
        <taxon>Pentapetalae</taxon>
        <taxon>rosids</taxon>
        <taxon>fabids</taxon>
        <taxon>Fagales</taxon>
        <taxon>Fagaceae</taxon>
        <taxon>Lithocarpus</taxon>
    </lineage>
</organism>
<evidence type="ECO:0000313" key="2">
    <source>
        <dbReference type="EMBL" id="KAK9993042.1"/>
    </source>
</evidence>
<dbReference type="Gene3D" id="3.30.420.10">
    <property type="entry name" value="Ribonuclease H-like superfamily/Ribonuclease H"/>
    <property type="match status" value="1"/>
</dbReference>
<protein>
    <recommendedName>
        <fullName evidence="1">RNase H type-1 domain-containing protein</fullName>
    </recommendedName>
</protein>
<keyword evidence="3" id="KW-1185">Reference proteome</keyword>
<evidence type="ECO:0000313" key="3">
    <source>
        <dbReference type="Proteomes" id="UP001459277"/>
    </source>
</evidence>
<dbReference type="Pfam" id="PF13456">
    <property type="entry name" value="RVT_3"/>
    <property type="match status" value="1"/>
</dbReference>
<dbReference type="EMBL" id="JAZDWU010000008">
    <property type="protein sequence ID" value="KAK9993042.1"/>
    <property type="molecule type" value="Genomic_DNA"/>
</dbReference>
<dbReference type="InterPro" id="IPR002156">
    <property type="entry name" value="RNaseH_domain"/>
</dbReference>
<dbReference type="InterPro" id="IPR012337">
    <property type="entry name" value="RNaseH-like_sf"/>
</dbReference>
<comment type="caution">
    <text evidence="2">The sequence shown here is derived from an EMBL/GenBank/DDBJ whole genome shotgun (WGS) entry which is preliminary data.</text>
</comment>
<accession>A0AAW2C4M9</accession>